<evidence type="ECO:0000256" key="4">
    <source>
        <dbReference type="ARBA" id="ARBA00023242"/>
    </source>
</evidence>
<evidence type="ECO:0000256" key="1">
    <source>
        <dbReference type="ARBA" id="ARBA00023015"/>
    </source>
</evidence>
<dbReference type="EMBL" id="JAXQNO010000006">
    <property type="protein sequence ID" value="KAK4796965.1"/>
    <property type="molecule type" value="Genomic_DNA"/>
</dbReference>
<keyword evidence="3" id="KW-0804">Transcription</keyword>
<dbReference type="PANTHER" id="PTHR31744:SF186">
    <property type="entry name" value="NAC DOMAIN-CONTAINING PROTEIN"/>
    <property type="match status" value="1"/>
</dbReference>
<keyword evidence="1" id="KW-0805">Transcription regulation</keyword>
<feature type="domain" description="NAC" evidence="5">
    <location>
        <begin position="31"/>
        <end position="202"/>
    </location>
</feature>
<evidence type="ECO:0000259" key="5">
    <source>
        <dbReference type="PROSITE" id="PS51005"/>
    </source>
</evidence>
<dbReference type="SUPFAM" id="SSF101941">
    <property type="entry name" value="NAC domain"/>
    <property type="match status" value="1"/>
</dbReference>
<dbReference type="Pfam" id="PF02365">
    <property type="entry name" value="NAM"/>
    <property type="match status" value="1"/>
</dbReference>
<evidence type="ECO:0000313" key="7">
    <source>
        <dbReference type="Proteomes" id="UP001346149"/>
    </source>
</evidence>
<dbReference type="PROSITE" id="PS51005">
    <property type="entry name" value="NAC"/>
    <property type="match status" value="1"/>
</dbReference>
<dbReference type="GO" id="GO:0003677">
    <property type="term" value="F:DNA binding"/>
    <property type="evidence" value="ECO:0007669"/>
    <property type="project" value="UniProtKB-KW"/>
</dbReference>
<dbReference type="AlphaFoldDB" id="A0AAN7M120"/>
<accession>A0AAN7M120</accession>
<evidence type="ECO:0000256" key="3">
    <source>
        <dbReference type="ARBA" id="ARBA00023163"/>
    </source>
</evidence>
<dbReference type="PANTHER" id="PTHR31744">
    <property type="entry name" value="PROTEIN CUP-SHAPED COTYLEDON 2-RELATED"/>
    <property type="match status" value="1"/>
</dbReference>
<organism evidence="6 7">
    <name type="scientific">Trapa natans</name>
    <name type="common">Water chestnut</name>
    <dbReference type="NCBI Taxonomy" id="22666"/>
    <lineage>
        <taxon>Eukaryota</taxon>
        <taxon>Viridiplantae</taxon>
        <taxon>Streptophyta</taxon>
        <taxon>Embryophyta</taxon>
        <taxon>Tracheophyta</taxon>
        <taxon>Spermatophyta</taxon>
        <taxon>Magnoliopsida</taxon>
        <taxon>eudicotyledons</taxon>
        <taxon>Gunneridae</taxon>
        <taxon>Pentapetalae</taxon>
        <taxon>rosids</taxon>
        <taxon>malvids</taxon>
        <taxon>Myrtales</taxon>
        <taxon>Lythraceae</taxon>
        <taxon>Trapa</taxon>
    </lineage>
</organism>
<dbReference type="Proteomes" id="UP001346149">
    <property type="component" value="Unassembled WGS sequence"/>
</dbReference>
<keyword evidence="4" id="KW-0539">Nucleus</keyword>
<dbReference type="InterPro" id="IPR036093">
    <property type="entry name" value="NAC_dom_sf"/>
</dbReference>
<protein>
    <recommendedName>
        <fullName evidence="5">NAC domain-containing protein</fullName>
    </recommendedName>
</protein>
<evidence type="ECO:0000256" key="2">
    <source>
        <dbReference type="ARBA" id="ARBA00023125"/>
    </source>
</evidence>
<keyword evidence="2" id="KW-0238">DNA-binding</keyword>
<dbReference type="Gene3D" id="2.170.150.80">
    <property type="entry name" value="NAC domain"/>
    <property type="match status" value="1"/>
</dbReference>
<sequence>MRMEVVVARLMEMSGRKVSNMEVEEEERGMKLPGFRFHPTDKELVLFYLRRKVEKKPMQVIRQLDIYSYDPWDLPKEAGNVGEVEELYFFCKRGRKYRNSQRPNRVVTGSGFWKATGIDRPIYASEGGPEPHHGRPIIGLKKCLVYYRGSAGKGTKTDWMMHEFRLPPATGSYDGSNLGPHSDKGISKEEAEVWTLCKIFKRIPSNGKNTTAYVEQSSMICGSLKYSDHPIGSSSMAGSGGLETPEHSSELEASLGGHYSTAVVQPMIEGSTAPPGVDYELPPFLGTHHCDRPCVWNLDSDSRLGYESGWDELGFMIRRDI</sequence>
<proteinExistence type="predicted"/>
<dbReference type="GO" id="GO:0006355">
    <property type="term" value="P:regulation of DNA-templated transcription"/>
    <property type="evidence" value="ECO:0007669"/>
    <property type="project" value="InterPro"/>
</dbReference>
<evidence type="ECO:0000313" key="6">
    <source>
        <dbReference type="EMBL" id="KAK4796965.1"/>
    </source>
</evidence>
<comment type="caution">
    <text evidence="6">The sequence shown here is derived from an EMBL/GenBank/DDBJ whole genome shotgun (WGS) entry which is preliminary data.</text>
</comment>
<reference evidence="6 7" key="1">
    <citation type="journal article" date="2023" name="Hortic Res">
        <title>Pangenome of water caltrop reveals structural variations and asymmetric subgenome divergence after allopolyploidization.</title>
        <authorList>
            <person name="Zhang X."/>
            <person name="Chen Y."/>
            <person name="Wang L."/>
            <person name="Yuan Y."/>
            <person name="Fang M."/>
            <person name="Shi L."/>
            <person name="Lu R."/>
            <person name="Comes H.P."/>
            <person name="Ma Y."/>
            <person name="Chen Y."/>
            <person name="Huang G."/>
            <person name="Zhou Y."/>
            <person name="Zheng Z."/>
            <person name="Qiu Y."/>
        </authorList>
    </citation>
    <scope>NUCLEOTIDE SEQUENCE [LARGE SCALE GENOMIC DNA]</scope>
    <source>
        <strain evidence="6">F231</strain>
    </source>
</reference>
<keyword evidence="7" id="KW-1185">Reference proteome</keyword>
<dbReference type="InterPro" id="IPR003441">
    <property type="entry name" value="NAC-dom"/>
</dbReference>
<gene>
    <name evidence="6" type="ORF">SAY86_029291</name>
</gene>
<name>A0AAN7M120_TRANT</name>